<accession>A0A6L5GEP6</accession>
<evidence type="ECO:0000256" key="2">
    <source>
        <dbReference type="PIRSR" id="PIRSR613078-2"/>
    </source>
</evidence>
<feature type="active site" description="Tele-phosphohistidine intermediate" evidence="1">
    <location>
        <position position="68"/>
    </location>
</feature>
<comment type="caution">
    <text evidence="4">The sequence shown here is derived from an EMBL/GenBank/DDBJ whole genome shotgun (WGS) entry which is preliminary data.</text>
</comment>
<dbReference type="InterPro" id="IPR050275">
    <property type="entry name" value="PGM_Phosphatase"/>
</dbReference>
<dbReference type="GO" id="GO:0005524">
    <property type="term" value="F:ATP binding"/>
    <property type="evidence" value="ECO:0007669"/>
    <property type="project" value="InterPro"/>
</dbReference>
<evidence type="ECO:0000313" key="4">
    <source>
        <dbReference type="EMBL" id="MQM28172.1"/>
    </source>
</evidence>
<name>A0A6L5GEP6_9ACTN</name>
<dbReference type="InterPro" id="IPR001345">
    <property type="entry name" value="PG/BPGM_mutase_AS"/>
</dbReference>
<feature type="binding site" evidence="2">
    <location>
        <position position="117"/>
    </location>
    <ligand>
        <name>substrate</name>
    </ligand>
</feature>
<dbReference type="Gene3D" id="3.40.50.1240">
    <property type="entry name" value="Phosphoglycerate mutase-like"/>
    <property type="match status" value="1"/>
</dbReference>
<dbReference type="PROSITE" id="PS00175">
    <property type="entry name" value="PG_MUTASE"/>
    <property type="match status" value="1"/>
</dbReference>
<evidence type="ECO:0000256" key="1">
    <source>
        <dbReference type="PIRSR" id="PIRSR613078-1"/>
    </source>
</evidence>
<dbReference type="Pfam" id="PF00300">
    <property type="entry name" value="His_Phos_1"/>
    <property type="match status" value="1"/>
</dbReference>
<dbReference type="GO" id="GO:0005737">
    <property type="term" value="C:cytoplasm"/>
    <property type="evidence" value="ECO:0007669"/>
    <property type="project" value="TreeGrafter"/>
</dbReference>
<dbReference type="PRINTS" id="PR00991">
    <property type="entry name" value="6PFRUCTKNASE"/>
</dbReference>
<dbReference type="SMART" id="SM00855">
    <property type="entry name" value="PGAM"/>
    <property type="match status" value="1"/>
</dbReference>
<dbReference type="GO" id="GO:0006003">
    <property type="term" value="P:fructose 2,6-bisphosphate metabolic process"/>
    <property type="evidence" value="ECO:0007669"/>
    <property type="project" value="InterPro"/>
</dbReference>
<feature type="active site" description="Proton donor/acceptor" evidence="1">
    <location>
        <position position="141"/>
    </location>
</feature>
<dbReference type="CDD" id="cd07067">
    <property type="entry name" value="HP_PGM_like"/>
    <property type="match status" value="1"/>
</dbReference>
<dbReference type="AlphaFoldDB" id="A0A6L5GEP6"/>
<dbReference type="PANTHER" id="PTHR48100:SF62">
    <property type="entry name" value="GLUCOSYL-3-PHOSPHOGLYCERATE PHOSPHATASE"/>
    <property type="match status" value="1"/>
</dbReference>
<feature type="region of interest" description="Disordered" evidence="3">
    <location>
        <begin position="1"/>
        <end position="50"/>
    </location>
</feature>
<dbReference type="PANTHER" id="PTHR48100">
    <property type="entry name" value="BROAD-SPECIFICITY PHOSPHATASE YOR283W-RELATED"/>
    <property type="match status" value="1"/>
</dbReference>
<feature type="binding site" evidence="2">
    <location>
        <begin position="141"/>
        <end position="144"/>
    </location>
    <ligand>
        <name>substrate</name>
    </ligand>
</feature>
<dbReference type="InterPro" id="IPR003094">
    <property type="entry name" value="6Pfruct_kin"/>
</dbReference>
<dbReference type="InterPro" id="IPR013078">
    <property type="entry name" value="His_Pase_superF_clade-1"/>
</dbReference>
<gene>
    <name evidence="4" type="ORF">GFD30_21785</name>
</gene>
<dbReference type="GO" id="GO:0016791">
    <property type="term" value="F:phosphatase activity"/>
    <property type="evidence" value="ECO:0007669"/>
    <property type="project" value="TreeGrafter"/>
</dbReference>
<keyword evidence="5" id="KW-1185">Reference proteome</keyword>
<organism evidence="4 5">
    <name type="scientific">Glycomyces albidus</name>
    <dbReference type="NCBI Taxonomy" id="2656774"/>
    <lineage>
        <taxon>Bacteria</taxon>
        <taxon>Bacillati</taxon>
        <taxon>Actinomycetota</taxon>
        <taxon>Actinomycetes</taxon>
        <taxon>Glycomycetales</taxon>
        <taxon>Glycomycetaceae</taxon>
        <taxon>Glycomyces</taxon>
    </lineage>
</organism>
<feature type="binding site" evidence="2">
    <location>
        <begin position="67"/>
        <end position="74"/>
    </location>
    <ligand>
        <name>substrate</name>
    </ligand>
</feature>
<dbReference type="SUPFAM" id="SSF53254">
    <property type="entry name" value="Phosphoglycerate mutase-like"/>
    <property type="match status" value="1"/>
</dbReference>
<reference evidence="4 5" key="1">
    <citation type="submission" date="2019-10" db="EMBL/GenBank/DDBJ databases">
        <title>Glycomyces albidus sp. nov., a novel actinomycete isolated from rhizosphere soil of wheat (Triticum aestivum L.).</title>
        <authorList>
            <person name="Qian L."/>
        </authorList>
    </citation>
    <scope>NUCLEOTIDE SEQUENCE [LARGE SCALE GENOMIC DNA]</scope>
    <source>
        <strain evidence="4 5">NEAU-7082</strain>
    </source>
</reference>
<protein>
    <submittedName>
        <fullName evidence="4">Histidine phosphatase family protein</fullName>
    </submittedName>
</protein>
<dbReference type="EMBL" id="WIAO01000037">
    <property type="protein sequence ID" value="MQM28172.1"/>
    <property type="molecule type" value="Genomic_DNA"/>
</dbReference>
<dbReference type="Proteomes" id="UP000477750">
    <property type="component" value="Unassembled WGS sequence"/>
</dbReference>
<evidence type="ECO:0000256" key="3">
    <source>
        <dbReference type="SAM" id="MobiDB-lite"/>
    </source>
</evidence>
<evidence type="ECO:0000313" key="5">
    <source>
        <dbReference type="Proteomes" id="UP000477750"/>
    </source>
</evidence>
<dbReference type="InterPro" id="IPR029033">
    <property type="entry name" value="His_PPase_superfam"/>
</dbReference>
<proteinExistence type="predicted"/>
<sequence>MGAPGLQRDRRARLPPGGPGILRPGRPVEGLPRDRVRRPGRGRAGAPYRHWRGRRRGSAVNRLLVVRHGQTEWNVAGRIQGSSDIDLDETGRKQAVEAGPELARYEPSRIISSDLRRAVDTARPVAEITGIEIELDKRLQERGYGPWEGLTGSEIAEQFPEDHRRWRAGEPLQHPEIETWTELHRRTAEAVRDIIESDVEGTAIVVCHGGSARQIVGGILGWDQAPTSSLSGMDNAHWADLRRMRSGKWRMFGYNLGVPAPHTIGASPLAKGQLAR</sequence>